<dbReference type="EMBL" id="MPJD01000043">
    <property type="protein sequence ID" value="OKA17933.1"/>
    <property type="molecule type" value="Genomic_DNA"/>
</dbReference>
<gene>
    <name evidence="2" type="ORF">BOH73_23325</name>
    <name evidence="3" type="ORF">BOH74_21615</name>
</gene>
<reference evidence="2 5" key="2">
    <citation type="submission" date="2016-11" db="EMBL/GenBank/DDBJ databases">
        <title>Draft genome of Pseudomonas versuta A4R1.5.</title>
        <authorList>
            <person name="See-Too W.-S."/>
        </authorList>
    </citation>
    <scope>NUCLEOTIDE SEQUENCE [LARGE SCALE GENOMIC DNA]</scope>
    <source>
        <strain evidence="2 5">A4R1.5</strain>
    </source>
</reference>
<keyword evidence="5" id="KW-1185">Reference proteome</keyword>
<feature type="chain" id="PRO_5005800151" description="Lipoprotein" evidence="1">
    <location>
        <begin position="24"/>
        <end position="138"/>
    </location>
</feature>
<dbReference type="AlphaFoldDB" id="A0A0M4QCN2"/>
<proteinExistence type="predicted"/>
<dbReference type="PROSITE" id="PS51257">
    <property type="entry name" value="PROKAR_LIPOPROTEIN"/>
    <property type="match status" value="1"/>
</dbReference>
<dbReference type="OrthoDB" id="6997359at2"/>
<reference evidence="3 4" key="1">
    <citation type="submission" date="2016-11" db="EMBL/GenBank/DDBJ databases">
        <title>Draft genome of Pseudomonas versuta A4R1.12.</title>
        <authorList>
            <person name="See-Too W.-S."/>
        </authorList>
    </citation>
    <scope>NUCLEOTIDE SEQUENCE [LARGE SCALE GENOMIC DNA]</scope>
    <source>
        <strain evidence="3 4">A4R1.12</strain>
    </source>
</reference>
<evidence type="ECO:0008006" key="6">
    <source>
        <dbReference type="Google" id="ProtNLM"/>
    </source>
</evidence>
<name>A0A0M4QCN2_9PSED</name>
<evidence type="ECO:0000313" key="4">
    <source>
        <dbReference type="Proteomes" id="UP000185990"/>
    </source>
</evidence>
<dbReference type="RefSeq" id="WP_060696490.1">
    <property type="nucleotide sequence ID" value="NZ_CP012676.1"/>
</dbReference>
<accession>A0A0M4QCN2</accession>
<dbReference type="KEGG" id="ppsy:AOC04_21075"/>
<evidence type="ECO:0000313" key="5">
    <source>
        <dbReference type="Proteomes" id="UP000186677"/>
    </source>
</evidence>
<dbReference type="Proteomes" id="UP000185990">
    <property type="component" value="Unassembled WGS sequence"/>
</dbReference>
<evidence type="ECO:0000313" key="2">
    <source>
        <dbReference type="EMBL" id="OKA17275.1"/>
    </source>
</evidence>
<evidence type="ECO:0000313" key="3">
    <source>
        <dbReference type="EMBL" id="OKA17933.1"/>
    </source>
</evidence>
<feature type="signal peptide" evidence="1">
    <location>
        <begin position="1"/>
        <end position="23"/>
    </location>
</feature>
<comment type="caution">
    <text evidence="3">The sequence shown here is derived from an EMBL/GenBank/DDBJ whole genome shotgun (WGS) entry which is preliminary data.</text>
</comment>
<dbReference type="Proteomes" id="UP000186677">
    <property type="component" value="Unassembled WGS sequence"/>
</dbReference>
<keyword evidence="1" id="KW-0732">Signal</keyword>
<dbReference type="EMBL" id="MPJC01000036">
    <property type="protein sequence ID" value="OKA17275.1"/>
    <property type="molecule type" value="Genomic_DNA"/>
</dbReference>
<sequence>MRTYLLLPIACLLCACASTPLPAADPTKAWVDLETQTGKLVMAERLDNQRLNDGRYFQVTPGSHELMVRFDFEVFVGGMGMFSDPQERLCYITLNYDNFQPGQRYRLQARSLGFNAYARLYNAEGKVLTEERLVNCLP</sequence>
<evidence type="ECO:0000256" key="1">
    <source>
        <dbReference type="SAM" id="SignalP"/>
    </source>
</evidence>
<protein>
    <recommendedName>
        <fullName evidence="6">Lipoprotein</fullName>
    </recommendedName>
</protein>
<accession>A0A1Q4KBH0</accession>
<organism evidence="3 4">
    <name type="scientific">Pseudomonas versuta</name>
    <dbReference type="NCBI Taxonomy" id="1788301"/>
    <lineage>
        <taxon>Bacteria</taxon>
        <taxon>Pseudomonadati</taxon>
        <taxon>Pseudomonadota</taxon>
        <taxon>Gammaproteobacteria</taxon>
        <taxon>Pseudomonadales</taxon>
        <taxon>Pseudomonadaceae</taxon>
        <taxon>Pseudomonas</taxon>
    </lineage>
</organism>